<dbReference type="PROSITE" id="PS50157">
    <property type="entry name" value="ZINC_FINGER_C2H2_2"/>
    <property type="match status" value="10"/>
</dbReference>
<dbReference type="InterPro" id="IPR013087">
    <property type="entry name" value="Znf_C2H2_type"/>
</dbReference>
<dbReference type="Gene3D" id="3.30.160.60">
    <property type="entry name" value="Classic Zinc Finger"/>
    <property type="match status" value="7"/>
</dbReference>
<feature type="region of interest" description="Disordered" evidence="6">
    <location>
        <begin position="753"/>
        <end position="774"/>
    </location>
</feature>
<feature type="domain" description="C2H2-type" evidence="7">
    <location>
        <begin position="639"/>
        <end position="666"/>
    </location>
</feature>
<evidence type="ECO:0000256" key="1">
    <source>
        <dbReference type="ARBA" id="ARBA00022723"/>
    </source>
</evidence>
<dbReference type="Pfam" id="PF13912">
    <property type="entry name" value="zf-C2H2_6"/>
    <property type="match status" value="1"/>
</dbReference>
<feature type="compositionally biased region" description="Polar residues" evidence="6">
    <location>
        <begin position="425"/>
        <end position="440"/>
    </location>
</feature>
<dbReference type="FunFam" id="3.30.160.60:FF:003059">
    <property type="entry name" value="Zinc finger protein 335"/>
    <property type="match status" value="1"/>
</dbReference>
<dbReference type="GO" id="GO:0050769">
    <property type="term" value="P:positive regulation of neurogenesis"/>
    <property type="evidence" value="ECO:0007669"/>
    <property type="project" value="TreeGrafter"/>
</dbReference>
<dbReference type="PANTHER" id="PTHR24403">
    <property type="entry name" value="ZINC FINGER PROTEIN"/>
    <property type="match status" value="1"/>
</dbReference>
<keyword evidence="1" id="KW-0479">Metal-binding</keyword>
<dbReference type="FunFam" id="3.30.160.60:FF:000444">
    <property type="entry name" value="Zinc finger protein 335"/>
    <property type="match status" value="1"/>
</dbReference>
<feature type="compositionally biased region" description="Low complexity" evidence="6">
    <location>
        <begin position="29"/>
        <end position="39"/>
    </location>
</feature>
<dbReference type="EMBL" id="VZTN01000541">
    <property type="protein sequence ID" value="NXS77535.1"/>
    <property type="molecule type" value="Genomic_DNA"/>
</dbReference>
<feature type="region of interest" description="Disordered" evidence="6">
    <location>
        <begin position="288"/>
        <end position="457"/>
    </location>
</feature>
<feature type="compositionally biased region" description="Polar residues" evidence="6">
    <location>
        <begin position="391"/>
        <end position="417"/>
    </location>
</feature>
<feature type="compositionally biased region" description="Basic residues" evidence="6">
    <location>
        <begin position="362"/>
        <end position="371"/>
    </location>
</feature>
<protein>
    <submittedName>
        <fullName evidence="8">ZN335 protein</fullName>
    </submittedName>
</protein>
<feature type="non-terminal residue" evidence="8">
    <location>
        <position position="1"/>
    </location>
</feature>
<dbReference type="FunFam" id="3.30.160.60:FF:004444">
    <property type="match status" value="1"/>
</dbReference>
<evidence type="ECO:0000256" key="5">
    <source>
        <dbReference type="PROSITE-ProRule" id="PRU00042"/>
    </source>
</evidence>
<feature type="domain" description="C2H2-type" evidence="7">
    <location>
        <begin position="483"/>
        <end position="510"/>
    </location>
</feature>
<dbReference type="GO" id="GO:0008270">
    <property type="term" value="F:zinc ion binding"/>
    <property type="evidence" value="ECO:0007669"/>
    <property type="project" value="UniProtKB-KW"/>
</dbReference>
<evidence type="ECO:0000256" key="2">
    <source>
        <dbReference type="ARBA" id="ARBA00022737"/>
    </source>
</evidence>
<dbReference type="SMART" id="SM00355">
    <property type="entry name" value="ZnF_C2H2"/>
    <property type="match status" value="13"/>
</dbReference>
<dbReference type="GO" id="GO:0005634">
    <property type="term" value="C:nucleus"/>
    <property type="evidence" value="ECO:0007669"/>
    <property type="project" value="TreeGrafter"/>
</dbReference>
<keyword evidence="9" id="KW-1185">Reference proteome</keyword>
<dbReference type="GO" id="GO:0045944">
    <property type="term" value="P:positive regulation of transcription by RNA polymerase II"/>
    <property type="evidence" value="ECO:0007669"/>
    <property type="project" value="TreeGrafter"/>
</dbReference>
<proteinExistence type="predicted"/>
<sequence>MEENAVESSSDATPQAAQEEPTESGLGVGSSDAVSADSSDAARADDSGVGQSSDTSGVSLEEVSESSSSTDAVPRIYLPDSSSIAQSTLVSSVSTVSQSIMVSESPQVLVHSSVVTDGATVVSDSTSSTSSDLGSAIDKIIESTIGPDIIQSCIAVTSAEDGRAETTQYLILQGPDDGAPMVSQMATSALANSLAIEAVADGPTSTCLDQPGPSEPSEQLEVLELPAQPDRAQEADGGEELDQPDLETLEEMMEVVVVQQFKCKMCQYKSVSKKTLINHMKERHFQPVGSALALKKGRPRKVGAVPKTEDEAPEDEDDDIMDAGAIDDPEEDSDYNPAEDEPRGRLPKYGRTISTSSEERPRRRPGRPRKLLRLEDAPQDMPEGGEVEPLVTSQSTPKQEPQNSEAASSSGLENGTGESLAEPRVSQSDSENKDPSSNTGAEEADVIPRRRGRPSRRFLGKKYRKYMGRRYYYKSPKPLMRPYLCRICGSRFLTHDDLRFHVNSHEANDPQLFKCLQCSYRSRRWSSLKEHMFNHVGSKPYKCEECNYTSVYKKDVIRHSTVHSRDRKKRADPPPKLNSFPCPVCNRVYPMQKRLTQHMKTHSTEKPHMCDKCGKSFKKRYTFKMHLLTHIQAIANRRFKCEFCDYVCEDKKVLLNHQLSHMNDKPYKCSVCKYSTFHEDFLVSHMAVKHTGGKPFACEFCHFTTKHKKNLRLHVQCRHADSFEEWAQRHPEEPPCRRRPFFTLQQIEELKQQHSQVQAPADPEASPPVSAMPDPSSSWCSLPTVLSALSLTQAPLGPITCHTVQAVSGAEPSVLSQGSLEGATIIYEQDVAGSAELATQTALDLLLNMSAQRELATGSLQVGWVKGSQACQGLAQGDFPALFCRRGQQKLVMLHMAESGQTLVQEAYGEASLSGSELQQITIPFNGTAEYSIIAPISEEIQAPTTLYSEEENPVETSHAVVVSGTVMTEEALKDHSNHYIMSSGVPGSQFQTMEPLSGDAAFSSPAESQEAQPASVKWPLVQCVTRQLQKDSPLSPASEGQEVSSPKVKWPALQGMAKKLTCKVSTAKKLSCKISTAKRFSCKICTAMFTGRAEMESHKRAHIGPSTFKCPDCPFTATLWPEVRSHMVQHANLRPHKCPHCSFASKNKKDLRRHMLTHTNEKPFACQVCGQRFNRNGHLKFHTQRLHSSESKRPGPAAAQQTIILKSDEDTLATLHTALQAGQAVLAPERLQQALGQEHILVAQEQSVTSQEEAAYIQEITTADGQTVQHLVTADNQVQYIIAQEGVPHLLPQEYVVVPEGHHIQVQDGQITHIQYEQGGQFLPESQIQYMPVSPEQQLVTQAQLEAAAHSAVSAVADAAMAQAQGVFTAEAAAEQIQQLQ</sequence>
<comment type="caution">
    <text evidence="8">The sequence shown here is derived from an EMBL/GenBank/DDBJ whole genome shotgun (WGS) entry which is preliminary data.</text>
</comment>
<dbReference type="FunFam" id="3.30.160.60:FF:000100">
    <property type="entry name" value="Zinc finger 45-like"/>
    <property type="match status" value="1"/>
</dbReference>
<dbReference type="Proteomes" id="UP000545329">
    <property type="component" value="Unassembled WGS sequence"/>
</dbReference>
<accession>A0A7L2X5A1</accession>
<feature type="domain" description="C2H2-type" evidence="7">
    <location>
        <begin position="580"/>
        <end position="607"/>
    </location>
</feature>
<name>A0A7L2X5A1_9PASS</name>
<feature type="domain" description="C2H2-type" evidence="7">
    <location>
        <begin position="1165"/>
        <end position="1193"/>
    </location>
</feature>
<feature type="domain" description="C2H2-type" evidence="7">
    <location>
        <begin position="1137"/>
        <end position="1164"/>
    </location>
</feature>
<dbReference type="PROSITE" id="PS00028">
    <property type="entry name" value="ZINC_FINGER_C2H2_1"/>
    <property type="match status" value="6"/>
</dbReference>
<dbReference type="GO" id="GO:0000978">
    <property type="term" value="F:RNA polymerase II cis-regulatory region sequence-specific DNA binding"/>
    <property type="evidence" value="ECO:0007669"/>
    <property type="project" value="TreeGrafter"/>
</dbReference>
<dbReference type="InterPro" id="IPR050688">
    <property type="entry name" value="Zinc_finger/UBP_domain"/>
</dbReference>
<feature type="region of interest" description="Disordered" evidence="6">
    <location>
        <begin position="1"/>
        <end position="74"/>
    </location>
</feature>
<feature type="domain" description="C2H2-type" evidence="7">
    <location>
        <begin position="513"/>
        <end position="540"/>
    </location>
</feature>
<feature type="domain" description="C2H2-type" evidence="7">
    <location>
        <begin position="1081"/>
        <end position="1108"/>
    </location>
</feature>
<dbReference type="OrthoDB" id="8117402at2759"/>
<evidence type="ECO:0000256" key="3">
    <source>
        <dbReference type="ARBA" id="ARBA00022771"/>
    </source>
</evidence>
<evidence type="ECO:0000313" key="9">
    <source>
        <dbReference type="Proteomes" id="UP000545329"/>
    </source>
</evidence>
<evidence type="ECO:0000259" key="7">
    <source>
        <dbReference type="PROSITE" id="PS50157"/>
    </source>
</evidence>
<feature type="compositionally biased region" description="Low complexity" evidence="6">
    <location>
        <begin position="56"/>
        <end position="69"/>
    </location>
</feature>
<dbReference type="Pfam" id="PF00096">
    <property type="entry name" value="zf-C2H2"/>
    <property type="match status" value="1"/>
</dbReference>
<feature type="domain" description="C2H2-type" evidence="7">
    <location>
        <begin position="608"/>
        <end position="630"/>
    </location>
</feature>
<feature type="compositionally biased region" description="Polar residues" evidence="6">
    <location>
        <begin position="1"/>
        <end position="16"/>
    </location>
</feature>
<feature type="compositionally biased region" description="Acidic residues" evidence="6">
    <location>
        <begin position="311"/>
        <end position="339"/>
    </location>
</feature>
<evidence type="ECO:0000313" key="8">
    <source>
        <dbReference type="EMBL" id="NXS77535.1"/>
    </source>
</evidence>
<feature type="non-terminal residue" evidence="8">
    <location>
        <position position="1382"/>
    </location>
</feature>
<dbReference type="PANTHER" id="PTHR24403:SF36">
    <property type="entry name" value="ZINC FINGER PROTEIN 335"/>
    <property type="match status" value="1"/>
</dbReference>
<evidence type="ECO:0000256" key="4">
    <source>
        <dbReference type="ARBA" id="ARBA00022833"/>
    </source>
</evidence>
<dbReference type="SUPFAM" id="SSF57667">
    <property type="entry name" value="beta-beta-alpha zinc fingers"/>
    <property type="match status" value="7"/>
</dbReference>
<dbReference type="FunFam" id="3.30.160.60:FF:000796">
    <property type="entry name" value="Zinc finger protein 335"/>
    <property type="match status" value="1"/>
</dbReference>
<feature type="domain" description="C2H2-type" evidence="7">
    <location>
        <begin position="541"/>
        <end position="568"/>
    </location>
</feature>
<evidence type="ECO:0000256" key="6">
    <source>
        <dbReference type="SAM" id="MobiDB-lite"/>
    </source>
</evidence>
<reference evidence="8 9" key="1">
    <citation type="submission" date="2019-09" db="EMBL/GenBank/DDBJ databases">
        <title>Bird 10,000 Genomes (B10K) Project - Family phase.</title>
        <authorList>
            <person name="Zhang G."/>
        </authorList>
    </citation>
    <scope>NUCLEOTIDE SEQUENCE [LARGE SCALE GENOMIC DNA]</scope>
    <source>
        <strain evidence="8">B10K-DU-002-58</strain>
        <tissue evidence="8">Muscle</tissue>
    </source>
</reference>
<keyword evidence="4" id="KW-0862">Zinc</keyword>
<feature type="domain" description="C2H2-type" evidence="7">
    <location>
        <begin position="667"/>
        <end position="695"/>
    </location>
</feature>
<dbReference type="GO" id="GO:0007420">
    <property type="term" value="P:brain development"/>
    <property type="evidence" value="ECO:0007669"/>
    <property type="project" value="TreeGrafter"/>
</dbReference>
<gene>
    <name evidence="8" type="primary">Znf335</name>
    <name evidence="8" type="ORF">ERPZAN_R02983</name>
</gene>
<keyword evidence="3 5" id="KW-0863">Zinc-finger</keyword>
<keyword evidence="2" id="KW-0677">Repeat</keyword>
<organism evidence="8 9">
    <name type="scientific">Erpornis zantholeuca</name>
    <dbReference type="NCBI Taxonomy" id="1112836"/>
    <lineage>
        <taxon>Eukaryota</taxon>
        <taxon>Metazoa</taxon>
        <taxon>Chordata</taxon>
        <taxon>Craniata</taxon>
        <taxon>Vertebrata</taxon>
        <taxon>Euteleostomi</taxon>
        <taxon>Archelosauria</taxon>
        <taxon>Archosauria</taxon>
        <taxon>Dinosauria</taxon>
        <taxon>Saurischia</taxon>
        <taxon>Theropoda</taxon>
        <taxon>Coelurosauria</taxon>
        <taxon>Aves</taxon>
        <taxon>Neognathae</taxon>
        <taxon>Neoaves</taxon>
        <taxon>Telluraves</taxon>
        <taxon>Australaves</taxon>
        <taxon>Passeriformes</taxon>
        <taxon>Sylvioidea</taxon>
        <taxon>Timaliidae</taxon>
        <taxon>Erpornis</taxon>
    </lineage>
</organism>
<dbReference type="InterPro" id="IPR036236">
    <property type="entry name" value="Znf_C2H2_sf"/>
</dbReference>